<feature type="transmembrane region" description="Helical" evidence="1">
    <location>
        <begin position="48"/>
        <end position="75"/>
    </location>
</feature>
<protein>
    <recommendedName>
        <fullName evidence="4">Transmembrane protein</fullName>
    </recommendedName>
</protein>
<accession>A0ABQ6SZ01</accession>
<keyword evidence="3" id="KW-1185">Reference proteome</keyword>
<sequence>MKTVEQRYPPKVQAALRHLDAAGVQRRHSAPPLHRLLWRMGINAPPPILASVASNALLMGVWFALGWGVLMWLLVWRNTNLPFAIAVFSALFAGALFGLLMAVVMRVMRLRRGLPLWRDLPAAPRP</sequence>
<keyword evidence="1" id="KW-0472">Membrane</keyword>
<name>A0ABQ6SZ01_9GAMM</name>
<dbReference type="Proteomes" id="UP000326367">
    <property type="component" value="Unassembled WGS sequence"/>
</dbReference>
<dbReference type="Pfam" id="PF19942">
    <property type="entry name" value="DUF6404"/>
    <property type="match status" value="1"/>
</dbReference>
<dbReference type="InterPro" id="IPR045644">
    <property type="entry name" value="DUF6404"/>
</dbReference>
<evidence type="ECO:0000313" key="2">
    <source>
        <dbReference type="EMBL" id="KAA8996296.1"/>
    </source>
</evidence>
<feature type="transmembrane region" description="Helical" evidence="1">
    <location>
        <begin position="81"/>
        <end position="104"/>
    </location>
</feature>
<reference evidence="2 3" key="1">
    <citation type="journal article" date="2020" name="Antonie Van Leeuwenhoek">
        <title>Stenotrophomonas cyclobalanopsidis sp. nov., isolated from the leaf spot disease of Cyclobalanopsis patelliformis.</title>
        <authorList>
            <person name="Bian D.R."/>
            <person name="Xue H."/>
            <person name="Piao C.G."/>
            <person name="Li Y."/>
        </authorList>
    </citation>
    <scope>NUCLEOTIDE SEQUENCE [LARGE SCALE GENOMIC DNA]</scope>
    <source>
        <strain evidence="2 3">TPQG1-4</strain>
    </source>
</reference>
<evidence type="ECO:0000313" key="3">
    <source>
        <dbReference type="Proteomes" id="UP000326367"/>
    </source>
</evidence>
<evidence type="ECO:0008006" key="4">
    <source>
        <dbReference type="Google" id="ProtNLM"/>
    </source>
</evidence>
<evidence type="ECO:0000256" key="1">
    <source>
        <dbReference type="SAM" id="Phobius"/>
    </source>
</evidence>
<comment type="caution">
    <text evidence="2">The sequence shown here is derived from an EMBL/GenBank/DDBJ whole genome shotgun (WGS) entry which is preliminary data.</text>
</comment>
<keyword evidence="1" id="KW-1133">Transmembrane helix</keyword>
<dbReference type="RefSeq" id="WP_150455218.1">
    <property type="nucleotide sequence ID" value="NZ_VYKI01000017.1"/>
</dbReference>
<keyword evidence="1" id="KW-0812">Transmembrane</keyword>
<proteinExistence type="predicted"/>
<organism evidence="2 3">
    <name type="scientific">Stenotrophomonas cyclobalanopsidis</name>
    <dbReference type="NCBI Taxonomy" id="2771362"/>
    <lineage>
        <taxon>Bacteria</taxon>
        <taxon>Pseudomonadati</taxon>
        <taxon>Pseudomonadota</taxon>
        <taxon>Gammaproteobacteria</taxon>
        <taxon>Lysobacterales</taxon>
        <taxon>Lysobacteraceae</taxon>
        <taxon>Stenotrophomonas</taxon>
    </lineage>
</organism>
<dbReference type="EMBL" id="VYKI01000017">
    <property type="protein sequence ID" value="KAA8996296.1"/>
    <property type="molecule type" value="Genomic_DNA"/>
</dbReference>
<gene>
    <name evidence="2" type="ORF">FJU31_13540</name>
</gene>